<dbReference type="RefSeq" id="WP_188418315.1">
    <property type="nucleotide sequence ID" value="NZ_BMDO01000011.1"/>
</dbReference>
<organism evidence="3 4">
    <name type="scientific">Mucilaginibacter galii</name>
    <dbReference type="NCBI Taxonomy" id="2005073"/>
    <lineage>
        <taxon>Bacteria</taxon>
        <taxon>Pseudomonadati</taxon>
        <taxon>Bacteroidota</taxon>
        <taxon>Sphingobacteriia</taxon>
        <taxon>Sphingobacteriales</taxon>
        <taxon>Sphingobacteriaceae</taxon>
        <taxon>Mucilaginibacter</taxon>
    </lineage>
</organism>
<feature type="transmembrane region" description="Helical" evidence="2">
    <location>
        <begin position="276"/>
        <end position="297"/>
    </location>
</feature>
<proteinExistence type="predicted"/>
<keyword evidence="1" id="KW-0175">Coiled coil</keyword>
<keyword evidence="2" id="KW-1133">Transmembrane helix</keyword>
<feature type="transmembrane region" description="Helical" evidence="2">
    <location>
        <begin position="34"/>
        <end position="53"/>
    </location>
</feature>
<evidence type="ECO:0000313" key="3">
    <source>
        <dbReference type="EMBL" id="GGI52199.1"/>
    </source>
</evidence>
<dbReference type="Proteomes" id="UP000662074">
    <property type="component" value="Unassembled WGS sequence"/>
</dbReference>
<dbReference type="Pfam" id="PF14362">
    <property type="entry name" value="DUF4407"/>
    <property type="match status" value="1"/>
</dbReference>
<dbReference type="InterPro" id="IPR025519">
    <property type="entry name" value="DUF4407"/>
</dbReference>
<accession>A0A917JEE4</accession>
<feature type="coiled-coil region" evidence="1">
    <location>
        <begin position="140"/>
        <end position="167"/>
    </location>
</feature>
<evidence type="ECO:0000313" key="4">
    <source>
        <dbReference type="Proteomes" id="UP000662074"/>
    </source>
</evidence>
<evidence type="ECO:0000256" key="2">
    <source>
        <dbReference type="SAM" id="Phobius"/>
    </source>
</evidence>
<sequence length="334" mass="37714">MKNWWTKFGCFLTGYNYNILMASSEVAMKALKRYTSAMLIVCVLWSFIGFVFTDRYLSGGIWGSLLGGGVLCFIIIQIERQIILSTNVNKLMYYFRVIIALAMGLIGSIIIDQIIFQKDIELGKIETLNKKVSRILPERAKELKSQITQLQESITAKDDEIKRITKDVTLNKTVQSVTTQSVLKPVITTSHDSSNATKESVKMVKENTVSMTSILNPNIALLAPLNKQLADLRADKSVKESSLIELRTKLEAEIKGNTGFLDELIVMVDLIKGSRVALIIWILWLTFLMGIELFVLVSKRGDEENDYDLTIKHHMALQKRKLVLMARSIETSTI</sequence>
<evidence type="ECO:0000256" key="1">
    <source>
        <dbReference type="SAM" id="Coils"/>
    </source>
</evidence>
<feature type="transmembrane region" description="Helical" evidence="2">
    <location>
        <begin position="59"/>
        <end position="79"/>
    </location>
</feature>
<comment type="caution">
    <text evidence="3">The sequence shown here is derived from an EMBL/GenBank/DDBJ whole genome shotgun (WGS) entry which is preliminary data.</text>
</comment>
<evidence type="ECO:0008006" key="5">
    <source>
        <dbReference type="Google" id="ProtNLM"/>
    </source>
</evidence>
<keyword evidence="4" id="KW-1185">Reference proteome</keyword>
<dbReference type="EMBL" id="BMDO01000011">
    <property type="protein sequence ID" value="GGI52199.1"/>
    <property type="molecule type" value="Genomic_DNA"/>
</dbReference>
<keyword evidence="2" id="KW-0472">Membrane</keyword>
<gene>
    <name evidence="3" type="ORF">GCM10011425_34110</name>
</gene>
<feature type="transmembrane region" description="Helical" evidence="2">
    <location>
        <begin position="91"/>
        <end position="111"/>
    </location>
</feature>
<name>A0A917JEE4_9SPHI</name>
<protein>
    <recommendedName>
        <fullName evidence="5">DUF4407 domain-containing protein</fullName>
    </recommendedName>
</protein>
<dbReference type="AlphaFoldDB" id="A0A917JEE4"/>
<keyword evidence="2" id="KW-0812">Transmembrane</keyword>
<reference evidence="3" key="2">
    <citation type="submission" date="2020-09" db="EMBL/GenBank/DDBJ databases">
        <authorList>
            <person name="Sun Q."/>
            <person name="Sedlacek I."/>
        </authorList>
    </citation>
    <scope>NUCLEOTIDE SEQUENCE</scope>
    <source>
        <strain evidence="3">CCM 8711</strain>
    </source>
</reference>
<reference evidence="3" key="1">
    <citation type="journal article" date="2014" name="Int. J. Syst. Evol. Microbiol.">
        <title>Complete genome sequence of Corynebacterium casei LMG S-19264T (=DSM 44701T), isolated from a smear-ripened cheese.</title>
        <authorList>
            <consortium name="US DOE Joint Genome Institute (JGI-PGF)"/>
            <person name="Walter F."/>
            <person name="Albersmeier A."/>
            <person name="Kalinowski J."/>
            <person name="Ruckert C."/>
        </authorList>
    </citation>
    <scope>NUCLEOTIDE SEQUENCE</scope>
    <source>
        <strain evidence="3">CCM 8711</strain>
    </source>
</reference>